<feature type="coiled-coil region" evidence="1">
    <location>
        <begin position="149"/>
        <end position="183"/>
    </location>
</feature>
<feature type="compositionally biased region" description="Polar residues" evidence="2">
    <location>
        <begin position="31"/>
        <end position="57"/>
    </location>
</feature>
<dbReference type="AlphaFoldDB" id="A0A9W4TR33"/>
<proteinExistence type="predicted"/>
<accession>A0A9W4TR33</accession>
<evidence type="ECO:0000313" key="4">
    <source>
        <dbReference type="Proteomes" id="UP001152885"/>
    </source>
</evidence>
<evidence type="ECO:0000256" key="1">
    <source>
        <dbReference type="SAM" id="Coils"/>
    </source>
</evidence>
<dbReference type="OrthoDB" id="4026704at2759"/>
<keyword evidence="1" id="KW-0175">Coiled coil</keyword>
<protein>
    <submittedName>
        <fullName evidence="3">Uncharacterized protein</fullName>
    </submittedName>
</protein>
<name>A0A9W4TR33_9ASCO</name>
<dbReference type="EMBL" id="CANTUO010000001">
    <property type="protein sequence ID" value="CAI5755493.1"/>
    <property type="molecule type" value="Genomic_DNA"/>
</dbReference>
<gene>
    <name evidence="3" type="ORF">CANVERA_P0009</name>
</gene>
<comment type="caution">
    <text evidence="3">The sequence shown here is derived from an EMBL/GenBank/DDBJ whole genome shotgun (WGS) entry which is preliminary data.</text>
</comment>
<evidence type="ECO:0000256" key="2">
    <source>
        <dbReference type="SAM" id="MobiDB-lite"/>
    </source>
</evidence>
<evidence type="ECO:0000313" key="3">
    <source>
        <dbReference type="EMBL" id="CAI5755493.1"/>
    </source>
</evidence>
<feature type="coiled-coil region" evidence="1">
    <location>
        <begin position="91"/>
        <end position="118"/>
    </location>
</feature>
<keyword evidence="4" id="KW-1185">Reference proteome</keyword>
<sequence>MTNSSTSINTTTPTNQLTSPRIPNNQPPTNPGFSFNSPITPPTINQSISPRNSITSLNKNHNHHKNYTTTASPKRLSLSEFTNEQIIDLMEREQDAIVLKLMREIENLKNENKMLKQKDGGISRSNSIFKDESIIKKTKTINDTINHRKQSINSKYDDLVDENKFLKREIKKLQNELEIFKKNKEM</sequence>
<feature type="compositionally biased region" description="Low complexity" evidence="2">
    <location>
        <begin position="1"/>
        <end position="19"/>
    </location>
</feature>
<organism evidence="3 4">
    <name type="scientific">Candida verbasci</name>
    <dbReference type="NCBI Taxonomy" id="1227364"/>
    <lineage>
        <taxon>Eukaryota</taxon>
        <taxon>Fungi</taxon>
        <taxon>Dikarya</taxon>
        <taxon>Ascomycota</taxon>
        <taxon>Saccharomycotina</taxon>
        <taxon>Pichiomycetes</taxon>
        <taxon>Debaryomycetaceae</taxon>
        <taxon>Candida/Lodderomyces clade</taxon>
        <taxon>Candida</taxon>
    </lineage>
</organism>
<reference evidence="3" key="1">
    <citation type="submission" date="2022-12" db="EMBL/GenBank/DDBJ databases">
        <authorList>
            <person name="Brejova B."/>
        </authorList>
    </citation>
    <scope>NUCLEOTIDE SEQUENCE</scope>
</reference>
<dbReference type="Proteomes" id="UP001152885">
    <property type="component" value="Unassembled WGS sequence"/>
</dbReference>
<feature type="region of interest" description="Disordered" evidence="2">
    <location>
        <begin position="1"/>
        <end position="71"/>
    </location>
</feature>